<dbReference type="PRINTS" id="PR00397">
    <property type="entry name" value="SIROHAEM"/>
</dbReference>
<dbReference type="GO" id="GO:0051539">
    <property type="term" value="F:4 iron, 4 sulfur cluster binding"/>
    <property type="evidence" value="ECO:0007669"/>
    <property type="project" value="UniProtKB-KW"/>
</dbReference>
<dbReference type="GO" id="GO:0046872">
    <property type="term" value="F:metal ion binding"/>
    <property type="evidence" value="ECO:0007669"/>
    <property type="project" value="UniProtKB-KW"/>
</dbReference>
<keyword evidence="9" id="KW-1185">Reference proteome</keyword>
<evidence type="ECO:0000256" key="1">
    <source>
        <dbReference type="ARBA" id="ARBA00022485"/>
    </source>
</evidence>
<dbReference type="RefSeq" id="WP_088554821.1">
    <property type="nucleotide sequence ID" value="NZ_BDGJ01000168.1"/>
</dbReference>
<dbReference type="PANTHER" id="PTHR32439:SF9">
    <property type="entry name" value="BLR3264 PROTEIN"/>
    <property type="match status" value="1"/>
</dbReference>
<organism evidence="8 9">
    <name type="scientific">Calderihabitans maritimus</name>
    <dbReference type="NCBI Taxonomy" id="1246530"/>
    <lineage>
        <taxon>Bacteria</taxon>
        <taxon>Bacillati</taxon>
        <taxon>Bacillota</taxon>
        <taxon>Clostridia</taxon>
        <taxon>Neomoorellales</taxon>
        <taxon>Calderihabitantaceae</taxon>
        <taxon>Calderihabitans</taxon>
    </lineage>
</organism>
<sequence length="300" mass="33014">MKIDYTELKKGGFIKQRQKNTFVMRLRTIGGNLSSEQLRQIAALADKYGKGYVHLTTRQGVEIPWIELQDYDALKREIRDRGLHPGACGPRVRTIVACPGNEICGYGLIDVRSLAAELDERFFGRDVPVKIKMAVCGCPNSCAKPQENDLGFAGMVEPVLVEEKCISCGVCSEVCPAGAIDISGGIPKMNKDKCLYEGNCIASCPSEAWQARRVGCTVYAGGKMGRYPQLGQPVVPFVPEGQVADVAEAFLQTFLELAQPNERIADAINRVGIEKFREKVYLNWDEIKKGSGGELVHEKL</sequence>
<dbReference type="InterPro" id="IPR006066">
    <property type="entry name" value="NO2/SO3_Rdtase_FeS/sirohaem_BS"/>
</dbReference>
<dbReference type="InterPro" id="IPR017900">
    <property type="entry name" value="4Fe4S_Fe_S_CS"/>
</dbReference>
<evidence type="ECO:0000256" key="4">
    <source>
        <dbReference type="ARBA" id="ARBA00023002"/>
    </source>
</evidence>
<keyword evidence="6" id="KW-0411">Iron-sulfur</keyword>
<evidence type="ECO:0000259" key="7">
    <source>
        <dbReference type="PROSITE" id="PS51379"/>
    </source>
</evidence>
<dbReference type="PROSITE" id="PS51379">
    <property type="entry name" value="4FE4S_FER_2"/>
    <property type="match status" value="2"/>
</dbReference>
<reference evidence="9" key="1">
    <citation type="journal article" date="2017" name="Appl. Environ. Microbiol.">
        <title>Genomic analysis of Calderihabitans maritimus KKC1, a thermophilic hydrogenogenic carboxydotrophic bacterium isolated from marine sediment.</title>
        <authorList>
            <person name="Omae K."/>
            <person name="Yoneda Y."/>
            <person name="Fukuyama Y."/>
            <person name="Yoshida T."/>
            <person name="Sako Y."/>
        </authorList>
    </citation>
    <scope>NUCLEOTIDE SEQUENCE [LARGE SCALE GENOMIC DNA]</scope>
    <source>
        <strain evidence="9">KKC1</strain>
    </source>
</reference>
<evidence type="ECO:0000256" key="3">
    <source>
        <dbReference type="ARBA" id="ARBA00022723"/>
    </source>
</evidence>
<dbReference type="Pfam" id="PF00037">
    <property type="entry name" value="Fer4"/>
    <property type="match status" value="1"/>
</dbReference>
<dbReference type="InterPro" id="IPR005117">
    <property type="entry name" value="NiRdtase/SiRdtase_haem-b_fer"/>
</dbReference>
<keyword evidence="3" id="KW-0479">Metal-binding</keyword>
<name>A0A1Z5HW34_9FIRM</name>
<dbReference type="Gene3D" id="3.30.413.10">
    <property type="entry name" value="Sulfite Reductase Hemoprotein, domain 1"/>
    <property type="match status" value="1"/>
</dbReference>
<evidence type="ECO:0000256" key="6">
    <source>
        <dbReference type="ARBA" id="ARBA00023014"/>
    </source>
</evidence>
<dbReference type="AlphaFoldDB" id="A0A1Z5HW34"/>
<dbReference type="SUPFAM" id="SSF54862">
    <property type="entry name" value="4Fe-4S ferredoxins"/>
    <property type="match status" value="1"/>
</dbReference>
<dbReference type="SUPFAM" id="SSF55124">
    <property type="entry name" value="Nitrite/Sulfite reductase N-terminal domain-like"/>
    <property type="match status" value="1"/>
</dbReference>
<dbReference type="Proteomes" id="UP000197032">
    <property type="component" value="Unassembled WGS sequence"/>
</dbReference>
<dbReference type="Pfam" id="PF03460">
    <property type="entry name" value="NIR_SIR_ferr"/>
    <property type="match status" value="1"/>
</dbReference>
<keyword evidence="1" id="KW-0004">4Fe-4S</keyword>
<dbReference type="InterPro" id="IPR036136">
    <property type="entry name" value="Nit/Sulf_reduc_fer-like_dom_sf"/>
</dbReference>
<dbReference type="PANTHER" id="PTHR32439">
    <property type="entry name" value="FERREDOXIN--NITRITE REDUCTASE, CHLOROPLASTIC"/>
    <property type="match status" value="1"/>
</dbReference>
<dbReference type="Gene3D" id="3.30.70.20">
    <property type="match status" value="1"/>
</dbReference>
<protein>
    <submittedName>
        <fullName evidence="8">Nitrite and sulfite reductase 4Fe-4S region</fullName>
    </submittedName>
</protein>
<feature type="domain" description="4Fe-4S ferredoxin-type" evidence="7">
    <location>
        <begin position="156"/>
        <end position="185"/>
    </location>
</feature>
<dbReference type="Pfam" id="PF01077">
    <property type="entry name" value="NIR_SIR"/>
    <property type="match status" value="1"/>
</dbReference>
<dbReference type="SUPFAM" id="SSF56014">
    <property type="entry name" value="Nitrite and sulphite reductase 4Fe-4S domain-like"/>
    <property type="match status" value="1"/>
</dbReference>
<dbReference type="EMBL" id="BDGJ01000168">
    <property type="protein sequence ID" value="GAW93746.1"/>
    <property type="molecule type" value="Genomic_DNA"/>
</dbReference>
<keyword evidence="4" id="KW-0560">Oxidoreductase</keyword>
<evidence type="ECO:0000313" key="8">
    <source>
        <dbReference type="EMBL" id="GAW93746.1"/>
    </source>
</evidence>
<evidence type="ECO:0000313" key="9">
    <source>
        <dbReference type="Proteomes" id="UP000197032"/>
    </source>
</evidence>
<dbReference type="Gene3D" id="3.30.70.3340">
    <property type="match status" value="1"/>
</dbReference>
<dbReference type="InterPro" id="IPR017896">
    <property type="entry name" value="4Fe4S_Fe-S-bd"/>
</dbReference>
<keyword evidence="2" id="KW-0349">Heme</keyword>
<dbReference type="GO" id="GO:0020037">
    <property type="term" value="F:heme binding"/>
    <property type="evidence" value="ECO:0007669"/>
    <property type="project" value="InterPro"/>
</dbReference>
<feature type="domain" description="4Fe-4S ferredoxin-type" evidence="7">
    <location>
        <begin position="187"/>
        <end position="214"/>
    </location>
</feature>
<dbReference type="InterPro" id="IPR045854">
    <property type="entry name" value="NO2/SO3_Rdtase_4Fe4S_sf"/>
</dbReference>
<dbReference type="InterPro" id="IPR051329">
    <property type="entry name" value="NIR_SIR_4Fe-4S"/>
</dbReference>
<gene>
    <name evidence="8" type="ORF">KKC1_28740</name>
</gene>
<accession>A0A1Z5HW34</accession>
<dbReference type="OrthoDB" id="9800558at2"/>
<evidence type="ECO:0000256" key="5">
    <source>
        <dbReference type="ARBA" id="ARBA00023004"/>
    </source>
</evidence>
<dbReference type="InterPro" id="IPR006067">
    <property type="entry name" value="NO2/SO3_Rdtase_4Fe4S_dom"/>
</dbReference>
<proteinExistence type="predicted"/>
<keyword evidence="5" id="KW-0408">Iron</keyword>
<evidence type="ECO:0000256" key="2">
    <source>
        <dbReference type="ARBA" id="ARBA00022617"/>
    </source>
</evidence>
<comment type="caution">
    <text evidence="8">The sequence shown here is derived from an EMBL/GenBank/DDBJ whole genome shotgun (WGS) entry which is preliminary data.</text>
</comment>
<dbReference type="PROSITE" id="PS00198">
    <property type="entry name" value="4FE4S_FER_1"/>
    <property type="match status" value="1"/>
</dbReference>
<dbReference type="GO" id="GO:0016491">
    <property type="term" value="F:oxidoreductase activity"/>
    <property type="evidence" value="ECO:0007669"/>
    <property type="project" value="UniProtKB-KW"/>
</dbReference>